<protein>
    <recommendedName>
        <fullName evidence="4">4-amino-4-deoxy-L-arabinose transferase-like glycosyltransferase</fullName>
    </recommendedName>
</protein>
<feature type="transmembrane region" description="Helical" evidence="1">
    <location>
        <begin position="179"/>
        <end position="198"/>
    </location>
</feature>
<feature type="transmembrane region" description="Helical" evidence="1">
    <location>
        <begin position="350"/>
        <end position="374"/>
    </location>
</feature>
<comment type="caution">
    <text evidence="2">The sequence shown here is derived from an EMBL/GenBank/DDBJ whole genome shotgun (WGS) entry which is preliminary data.</text>
</comment>
<keyword evidence="1" id="KW-0812">Transmembrane</keyword>
<feature type="transmembrane region" description="Helical" evidence="1">
    <location>
        <begin position="317"/>
        <end position="338"/>
    </location>
</feature>
<feature type="transmembrane region" description="Helical" evidence="1">
    <location>
        <begin position="81"/>
        <end position="109"/>
    </location>
</feature>
<organism evidence="2 3">
    <name type="scientific">Tahibacter harae</name>
    <dbReference type="NCBI Taxonomy" id="2963937"/>
    <lineage>
        <taxon>Bacteria</taxon>
        <taxon>Pseudomonadati</taxon>
        <taxon>Pseudomonadota</taxon>
        <taxon>Gammaproteobacteria</taxon>
        <taxon>Lysobacterales</taxon>
        <taxon>Rhodanobacteraceae</taxon>
        <taxon>Tahibacter</taxon>
    </lineage>
</organism>
<keyword evidence="1" id="KW-1133">Transmembrane helix</keyword>
<evidence type="ECO:0000256" key="1">
    <source>
        <dbReference type="SAM" id="Phobius"/>
    </source>
</evidence>
<dbReference type="RefSeq" id="WP_255913968.1">
    <property type="nucleotide sequence ID" value="NZ_JANFQO010000007.1"/>
</dbReference>
<dbReference type="EMBL" id="JANFQO010000007">
    <property type="protein sequence ID" value="MCQ4164943.1"/>
    <property type="molecule type" value="Genomic_DNA"/>
</dbReference>
<dbReference type="Proteomes" id="UP001165498">
    <property type="component" value="Unassembled WGS sequence"/>
</dbReference>
<evidence type="ECO:0008006" key="4">
    <source>
        <dbReference type="Google" id="ProtNLM"/>
    </source>
</evidence>
<name>A0ABT1QRL0_9GAMM</name>
<sequence length="621" mass="65925">MDKVAGPEIRLNAAPARPRTCRIAGYVLLAVLVLLALARVPYAATHLDLARDIFVAWRFLHGEEVPLAGPVLAATIHLGPAWYWLLAALLALTRSWLGVLLLLGVLSALQYPLAYLAGKELHSRGTGLLWAVLLALPAWSSFEWLLPQHYVLTAPLLLATLVCLLRYRRAPRTRYLAGMALGLVLAVHAHPSSVGFAWPVLGVLAATALRRELRLKSLLVAAALALLPLLPYLLWSWNNDFADLRAGGVYLSDGRSTGNLASLPEVLYQSALGGALYWLQHMLNLPRALLPVALTLLALLPLGAAAGLWRLRRQPGGAALALQVLAAIAAIALTTALIRAQTTYYMTTPLRIAALGGIALGLAALGGGAGAAAPRGWRCAGAAALTGLVLAFNLASLLAANAYLRRGDWPFDFAALFDVTGTGAAAQRLPLLPARAMRASGEFLCSQAAPSVHGAYARHLLHDYAIEMRLACGRSDAIAGGADPARQHWLGLARTLTAQAGLRAERSLGPLQLFPVRRVLNGDAFPMPQTPVYPIHLPQANAPETRRFSLLLQPGERIAVSETAFFIAAAEVAFAGGAPQPRLLGGDAVSRVYGCEECAAPVAVELLVTTANFSDTDVVVF</sequence>
<feature type="transmembrane region" description="Helical" evidence="1">
    <location>
        <begin position="148"/>
        <end position="167"/>
    </location>
</feature>
<gene>
    <name evidence="2" type="ORF">NM961_09500</name>
</gene>
<evidence type="ECO:0000313" key="2">
    <source>
        <dbReference type="EMBL" id="MCQ4164943.1"/>
    </source>
</evidence>
<feature type="transmembrane region" description="Helical" evidence="1">
    <location>
        <begin position="288"/>
        <end position="311"/>
    </location>
</feature>
<keyword evidence="3" id="KW-1185">Reference proteome</keyword>
<keyword evidence="1" id="KW-0472">Membrane</keyword>
<feature type="transmembrane region" description="Helical" evidence="1">
    <location>
        <begin position="380"/>
        <end position="404"/>
    </location>
</feature>
<proteinExistence type="predicted"/>
<evidence type="ECO:0000313" key="3">
    <source>
        <dbReference type="Proteomes" id="UP001165498"/>
    </source>
</evidence>
<feature type="transmembrane region" description="Helical" evidence="1">
    <location>
        <begin position="23"/>
        <end position="42"/>
    </location>
</feature>
<reference evidence="2" key="1">
    <citation type="submission" date="2022-07" db="EMBL/GenBank/DDBJ databases">
        <title>Tahibacter sp., a new gammaproteobacterium isolated from the silt sample collected at pig farm.</title>
        <authorList>
            <person name="Chen H."/>
        </authorList>
    </citation>
    <scope>NUCLEOTIDE SEQUENCE</scope>
    <source>
        <strain evidence="2">P2K</strain>
    </source>
</reference>
<accession>A0ABT1QRL0</accession>
<feature type="transmembrane region" description="Helical" evidence="1">
    <location>
        <begin position="218"/>
        <end position="235"/>
    </location>
</feature>